<keyword evidence="2" id="KW-0812">Transmembrane</keyword>
<gene>
    <name evidence="3" type="ORF">R55214_HHFBAMCI_00160</name>
</gene>
<evidence type="ECO:0000256" key="2">
    <source>
        <dbReference type="SAM" id="Phobius"/>
    </source>
</evidence>
<name>A0ABM9MMI4_9LACO</name>
<keyword evidence="4" id="KW-1185">Reference proteome</keyword>
<evidence type="ECO:0000256" key="1">
    <source>
        <dbReference type="SAM" id="Coils"/>
    </source>
</evidence>
<keyword evidence="1" id="KW-0175">Coiled coil</keyword>
<organism evidence="3 4">
    <name type="scientific">Fructobacillus evanidus</name>
    <dbReference type="NCBI Taxonomy" id="3064281"/>
    <lineage>
        <taxon>Bacteria</taxon>
        <taxon>Bacillati</taxon>
        <taxon>Bacillota</taxon>
        <taxon>Bacilli</taxon>
        <taxon>Lactobacillales</taxon>
        <taxon>Lactobacillaceae</taxon>
        <taxon>Fructobacillus</taxon>
    </lineage>
</organism>
<reference evidence="3 4" key="1">
    <citation type="submission" date="2023-10" db="EMBL/GenBank/DDBJ databases">
        <authorList>
            <person name="Botero Cardona J."/>
        </authorList>
    </citation>
    <scope>NUCLEOTIDE SEQUENCE [LARGE SCALE GENOMIC DNA]</scope>
    <source>
        <strain evidence="3 4">R-55214</strain>
    </source>
</reference>
<feature type="coiled-coil region" evidence="1">
    <location>
        <begin position="2"/>
        <end position="29"/>
    </location>
</feature>
<feature type="transmembrane region" description="Helical" evidence="2">
    <location>
        <begin position="38"/>
        <end position="63"/>
    </location>
</feature>
<evidence type="ECO:0000313" key="4">
    <source>
        <dbReference type="Proteomes" id="UP001314166"/>
    </source>
</evidence>
<dbReference type="RefSeq" id="WP_338343209.1">
    <property type="nucleotide sequence ID" value="NZ_CAUZLH010000001.1"/>
</dbReference>
<sequence>MKEENTQDYEQLTSRVDRLEREIAIINKSTKRKIINKYIWPTVYIMLIVMINFFVALLPAYFLSIIHNLLAGKTIGWTTITIMATTIPIPIFINMIINKIAFNWISIEDQYYFKFLSHYMIQVKESLMIISPLLAFLSLGYSVSHNYNFYDSSITIILIVYSVIVCVTSFNGTFSLMEHNQ</sequence>
<feature type="transmembrane region" description="Helical" evidence="2">
    <location>
        <begin position="126"/>
        <end position="144"/>
    </location>
</feature>
<feature type="transmembrane region" description="Helical" evidence="2">
    <location>
        <begin position="75"/>
        <end position="97"/>
    </location>
</feature>
<accession>A0ABM9MMI4</accession>
<feature type="transmembrane region" description="Helical" evidence="2">
    <location>
        <begin position="156"/>
        <end position="177"/>
    </location>
</feature>
<keyword evidence="2" id="KW-1133">Transmembrane helix</keyword>
<protein>
    <submittedName>
        <fullName evidence="3">Uncharacterized protein</fullName>
    </submittedName>
</protein>
<comment type="caution">
    <text evidence="3">The sequence shown here is derived from an EMBL/GenBank/DDBJ whole genome shotgun (WGS) entry which is preliminary data.</text>
</comment>
<evidence type="ECO:0000313" key="3">
    <source>
        <dbReference type="EMBL" id="CAK1226873.1"/>
    </source>
</evidence>
<dbReference type="Proteomes" id="UP001314166">
    <property type="component" value="Unassembled WGS sequence"/>
</dbReference>
<keyword evidence="2" id="KW-0472">Membrane</keyword>
<dbReference type="EMBL" id="CAUZMB010000001">
    <property type="protein sequence ID" value="CAK1226873.1"/>
    <property type="molecule type" value="Genomic_DNA"/>
</dbReference>
<proteinExistence type="predicted"/>